<keyword evidence="2" id="KW-1185">Reference proteome</keyword>
<dbReference type="RefSeq" id="YP_009816905.1">
    <property type="nucleotide sequence ID" value="NC_048112.1"/>
</dbReference>
<dbReference type="GeneID" id="55008217"/>
<organism evidence="1 2">
    <name type="scientific">Escherichia phage Skarpretter</name>
    <dbReference type="NCBI Taxonomy" id="2488654"/>
    <lineage>
        <taxon>Viruses</taxon>
        <taxon>Duplodnaviria</taxon>
        <taxon>Heunggongvirae</taxon>
        <taxon>Uroviricota</taxon>
        <taxon>Caudoviricetes</taxon>
        <taxon>Skarprettervirus</taxon>
        <taxon>Skarprettervirus skarpretter</taxon>
    </lineage>
</organism>
<protein>
    <submittedName>
        <fullName evidence="1">Uncharacterized protein</fullName>
    </submittedName>
</protein>
<name>A0A3G8F2W8_9CAUD</name>
<evidence type="ECO:0000313" key="1">
    <source>
        <dbReference type="EMBL" id="AZF88672.1"/>
    </source>
</evidence>
<sequence length="72" mass="7625">MGHNEGRYTASGRCVVCSRNAIGKGKAKNGYKAKSADPLAFNHRGAPLRDFTPEELARDLSTGTVGPVGARH</sequence>
<accession>A0A3G8F2W8</accession>
<evidence type="ECO:0000313" key="2">
    <source>
        <dbReference type="Proteomes" id="UP000279721"/>
    </source>
</evidence>
<reference evidence="2" key="1">
    <citation type="submission" date="2018-10" db="EMBL/GenBank/DDBJ databases">
        <authorList>
            <person name="Olsen N.S."/>
            <person name="Kot W."/>
            <person name="Hansen L.H."/>
        </authorList>
    </citation>
    <scope>NUCLEOTIDE SEQUENCE [LARGE SCALE GENOMIC DNA]</scope>
</reference>
<dbReference type="Proteomes" id="UP000279721">
    <property type="component" value="Segment"/>
</dbReference>
<proteinExistence type="predicted"/>
<dbReference type="KEGG" id="vg:55008217"/>
<dbReference type="EMBL" id="MK105855">
    <property type="protein sequence ID" value="AZF88672.1"/>
    <property type="molecule type" value="Genomic_DNA"/>
</dbReference>